<dbReference type="InterPro" id="IPR036390">
    <property type="entry name" value="WH_DNA-bd_sf"/>
</dbReference>
<dbReference type="InterPro" id="IPR058192">
    <property type="entry name" value="WHD_ROQ1-like"/>
</dbReference>
<dbReference type="SUPFAM" id="SSF52058">
    <property type="entry name" value="L domain-like"/>
    <property type="match status" value="1"/>
</dbReference>
<dbReference type="SUPFAM" id="SSF52200">
    <property type="entry name" value="Toll/Interleukin receptor TIR domain"/>
    <property type="match status" value="1"/>
</dbReference>
<keyword evidence="1" id="KW-0677">Repeat</keyword>
<dbReference type="PANTHER" id="PTHR11017:SF570">
    <property type="entry name" value="DISEASE RESISTANCE PROTEIN (TIR-NBS CLASS)-RELATED"/>
    <property type="match status" value="1"/>
</dbReference>
<proteinExistence type="predicted"/>
<organism evidence="5 6">
    <name type="scientific">Quercus lobata</name>
    <name type="common">Valley oak</name>
    <dbReference type="NCBI Taxonomy" id="97700"/>
    <lineage>
        <taxon>Eukaryota</taxon>
        <taxon>Viridiplantae</taxon>
        <taxon>Streptophyta</taxon>
        <taxon>Embryophyta</taxon>
        <taxon>Tracheophyta</taxon>
        <taxon>Spermatophyta</taxon>
        <taxon>Magnoliopsida</taxon>
        <taxon>eudicotyledons</taxon>
        <taxon>Gunneridae</taxon>
        <taxon>Pentapetalae</taxon>
        <taxon>rosids</taxon>
        <taxon>fabids</taxon>
        <taxon>Fagales</taxon>
        <taxon>Fagaceae</taxon>
        <taxon>Quercus</taxon>
    </lineage>
</organism>
<dbReference type="Proteomes" id="UP000594261">
    <property type="component" value="Chromosome 4"/>
</dbReference>
<evidence type="ECO:0000256" key="3">
    <source>
        <dbReference type="ARBA" id="ARBA00023027"/>
    </source>
</evidence>
<dbReference type="GO" id="GO:0007165">
    <property type="term" value="P:signal transduction"/>
    <property type="evidence" value="ECO:0007669"/>
    <property type="project" value="InterPro"/>
</dbReference>
<evidence type="ECO:0000256" key="1">
    <source>
        <dbReference type="ARBA" id="ARBA00022737"/>
    </source>
</evidence>
<dbReference type="GO" id="GO:0006952">
    <property type="term" value="P:defense response"/>
    <property type="evidence" value="ECO:0007669"/>
    <property type="project" value="UniProtKB-KW"/>
</dbReference>
<dbReference type="InterPro" id="IPR044974">
    <property type="entry name" value="Disease_R_plants"/>
</dbReference>
<accession>A0A7N2LFS1</accession>
<dbReference type="EnsemblPlants" id="QL04p036215:mrna">
    <property type="protein sequence ID" value="QL04p036215:mrna"/>
    <property type="gene ID" value="QL04p036215"/>
</dbReference>
<reference evidence="5" key="2">
    <citation type="submission" date="2021-01" db="UniProtKB">
        <authorList>
            <consortium name="EnsemblPlants"/>
        </authorList>
    </citation>
    <scope>IDENTIFICATION</scope>
</reference>
<dbReference type="Pfam" id="PF23282">
    <property type="entry name" value="WHD_ROQ1"/>
    <property type="match status" value="1"/>
</dbReference>
<dbReference type="InterPro" id="IPR035897">
    <property type="entry name" value="Toll_tir_struct_dom_sf"/>
</dbReference>
<dbReference type="Pfam" id="PF01582">
    <property type="entry name" value="TIR"/>
    <property type="match status" value="1"/>
</dbReference>
<feature type="domain" description="TIR" evidence="4">
    <location>
        <begin position="18"/>
        <end position="183"/>
    </location>
</feature>
<protein>
    <recommendedName>
        <fullName evidence="4">TIR domain-containing protein</fullName>
    </recommendedName>
</protein>
<dbReference type="FunFam" id="3.40.50.10140:FF:000007">
    <property type="entry name" value="Disease resistance protein (TIR-NBS-LRR class)"/>
    <property type="match status" value="1"/>
</dbReference>
<keyword evidence="6" id="KW-1185">Reference proteome</keyword>
<dbReference type="InterPro" id="IPR000157">
    <property type="entry name" value="TIR_dom"/>
</dbReference>
<reference evidence="5 6" key="1">
    <citation type="journal article" date="2016" name="G3 (Bethesda)">
        <title>First Draft Assembly and Annotation of the Genome of a California Endemic Oak Quercus lobata Nee (Fagaceae).</title>
        <authorList>
            <person name="Sork V.L."/>
            <person name="Fitz-Gibbon S.T."/>
            <person name="Puiu D."/>
            <person name="Crepeau M."/>
            <person name="Gugger P.F."/>
            <person name="Sherman R."/>
            <person name="Stevens K."/>
            <person name="Langley C.H."/>
            <person name="Pellegrini M."/>
            <person name="Salzberg S.L."/>
        </authorList>
    </citation>
    <scope>NUCLEOTIDE SEQUENCE [LARGE SCALE GENOMIC DNA]</scope>
    <source>
        <strain evidence="5 6">cv. SW786</strain>
    </source>
</reference>
<dbReference type="PROSITE" id="PS50104">
    <property type="entry name" value="TIR"/>
    <property type="match status" value="1"/>
</dbReference>
<keyword evidence="3" id="KW-0520">NAD</keyword>
<dbReference type="Gramene" id="QL04p036215:mrna">
    <property type="protein sequence ID" value="QL04p036215:mrna"/>
    <property type="gene ID" value="QL04p036215"/>
</dbReference>
<sequence length="909" mass="104747">MVFLTNEGASSSSSTHQWDYDVFLSFQGEDTRNNFTGHLYKALCDQGFDTFIDNDLQKGEEISMELLKVIELSMISIVVFSKNFASSTWCLKKLVKIFECRSNGQWVLPIFYKVDPSEIRKQDGEYGIAIAKHEEKFKDDIEKVQKWRKTLTEAANLSGFHYNDGYTEFEFIQRVIKEISNTISNHEPLFVAKHPVGIDIQAEAIELLLDLESNDVCMVGICGFGGIDSCKLYPDYGIEKLIDKCLITLEDSCLSMHDLLQQMGREIVQQESNKLEQRSRIWHYKDAYELLTKNMGSNEIRSIMLLSPEQTELSLKAKVFKRMKNLKFHIGEALEYLPDELRFLEWREFPLSLSSKCCLPRQLVVLKMFKSNIILENVFKQGFQNEKLKKISLESCEFITKLPDLCCPNLEELNILYSRNLIEVHESIGFLEKLKKWHLIGCSQLQILPSMLMLKSLKYFNLAGCSRLEKFPDIHPEMKSLKQLTLVRCGIRELPSSLINCGRSKLRNFLVGANKSQMREEEDIPSAKLRLACNSFNNFAGPTGFQSLTFLCLRDLRIKVELDSWMQPDYFPVLTELDLSSTGIVSIPESISKFTTLRRLCISDCKKLREIPRLPQSIRIVTAPNCDRLDTQSLSRLLNQFGEILGILPNTVAASFDSEWPQFRLGHYLILPVTEIPEWSKFNHHQIVGNSVSFLVGPKFSNLVVCIAFPTKDVKTDTWYSWDVPIFINGEEKFNGRMSLWANSNCGHVWLMYWKVNISNPSEENRIEVEVKVRPSKFISNPPSISLDRMRIYVECICCPQKPNISPASSMDQCAFNNGEEDLGCVGIRCQLRKRNHRPIYARHPQKHYLSSFGWLRIRFQLWKRSSKPRRWRITNGFRGQGSSSIPNTFLNDNTYANLYPPSKKTKAC</sequence>
<evidence type="ECO:0000259" key="4">
    <source>
        <dbReference type="PROSITE" id="PS50104"/>
    </source>
</evidence>
<dbReference type="Gene3D" id="3.40.50.10140">
    <property type="entry name" value="Toll/interleukin-1 receptor homology (TIR) domain"/>
    <property type="match status" value="1"/>
</dbReference>
<evidence type="ECO:0000313" key="5">
    <source>
        <dbReference type="EnsemblPlants" id="QL04p036215:mrna"/>
    </source>
</evidence>
<dbReference type="EMBL" id="LRBV02000004">
    <property type="status" value="NOT_ANNOTATED_CDS"/>
    <property type="molecule type" value="Genomic_DNA"/>
</dbReference>
<dbReference type="SMART" id="SM00255">
    <property type="entry name" value="TIR"/>
    <property type="match status" value="1"/>
</dbReference>
<dbReference type="InterPro" id="IPR032675">
    <property type="entry name" value="LRR_dom_sf"/>
</dbReference>
<dbReference type="InParanoid" id="A0A7N2LFS1"/>
<dbReference type="SUPFAM" id="SSF46785">
    <property type="entry name" value="Winged helix' DNA-binding domain"/>
    <property type="match status" value="1"/>
</dbReference>
<dbReference type="Gene3D" id="3.80.10.10">
    <property type="entry name" value="Ribonuclease Inhibitor"/>
    <property type="match status" value="2"/>
</dbReference>
<dbReference type="AlphaFoldDB" id="A0A7N2LFS1"/>
<dbReference type="PANTHER" id="PTHR11017">
    <property type="entry name" value="LEUCINE-RICH REPEAT-CONTAINING PROTEIN"/>
    <property type="match status" value="1"/>
</dbReference>
<name>A0A7N2LFS1_QUELO</name>
<keyword evidence="2" id="KW-0611">Plant defense</keyword>
<evidence type="ECO:0000256" key="2">
    <source>
        <dbReference type="ARBA" id="ARBA00022821"/>
    </source>
</evidence>
<evidence type="ECO:0000313" key="6">
    <source>
        <dbReference type="Proteomes" id="UP000594261"/>
    </source>
</evidence>
<dbReference type="FunCoup" id="A0A7N2LFS1">
    <property type="interactions" value="414"/>
</dbReference>